<sequence>MTSEKDVESAVDDIKEVLAAHDIESTEELSDEEIYERIIEGKNSIKESQQKVRKGVLVIILILIGLWAIYIVLLFAKPINPDVSIFLSISSVGLGSASIVFIYHTLLS</sequence>
<organism evidence="2 3">
    <name type="scientific">Candidatus Methanobinarius endosymbioticus</name>
    <dbReference type="NCBI Taxonomy" id="2006182"/>
    <lineage>
        <taxon>Archaea</taxon>
        <taxon>Methanobacteriati</taxon>
        <taxon>Methanobacteriota</taxon>
        <taxon>Methanomada group</taxon>
        <taxon>Methanobacteria</taxon>
        <taxon>Methanobacteriales</taxon>
        <taxon>Methanobacteriaceae</taxon>
        <taxon>Candidatus Methanobinarius</taxon>
    </lineage>
</organism>
<name>A0A366M9V1_9EURY</name>
<keyword evidence="1" id="KW-1133">Transmembrane helix</keyword>
<keyword evidence="3" id="KW-1185">Reference proteome</keyword>
<dbReference type="EMBL" id="NIZT01000070">
    <property type="protein sequence ID" value="RBQ22272.1"/>
    <property type="molecule type" value="Genomic_DNA"/>
</dbReference>
<reference evidence="2 3" key="1">
    <citation type="submission" date="2018-06" db="EMBL/GenBank/DDBJ databases">
        <title>Genomic insight into two independent archaeal endosymbiosis events.</title>
        <authorList>
            <person name="Lind A.E."/>
            <person name="Lewis W.H."/>
            <person name="Spang A."/>
            <person name="Guy L."/>
            <person name="Embley M.T."/>
            <person name="Ettema T.J.G."/>
        </authorList>
    </citation>
    <scope>NUCLEOTIDE SEQUENCE [LARGE SCALE GENOMIC DNA]</scope>
    <source>
        <strain evidence="2">NOE</strain>
    </source>
</reference>
<evidence type="ECO:0000256" key="1">
    <source>
        <dbReference type="SAM" id="Phobius"/>
    </source>
</evidence>
<protein>
    <submittedName>
        <fullName evidence="2">Uncharacterized protein</fullName>
    </submittedName>
</protein>
<accession>A0A366M9V1</accession>
<evidence type="ECO:0000313" key="2">
    <source>
        <dbReference type="EMBL" id="RBQ22272.1"/>
    </source>
</evidence>
<comment type="caution">
    <text evidence="2">The sequence shown here is derived from an EMBL/GenBank/DDBJ whole genome shotgun (WGS) entry which is preliminary data.</text>
</comment>
<keyword evidence="1" id="KW-0472">Membrane</keyword>
<proteinExistence type="predicted"/>
<keyword evidence="1" id="KW-0812">Transmembrane</keyword>
<dbReference type="Proteomes" id="UP000253099">
    <property type="component" value="Unassembled WGS sequence"/>
</dbReference>
<dbReference type="AlphaFoldDB" id="A0A366M9V1"/>
<feature type="transmembrane region" description="Helical" evidence="1">
    <location>
        <begin position="56"/>
        <end position="79"/>
    </location>
</feature>
<evidence type="ECO:0000313" key="3">
    <source>
        <dbReference type="Proteomes" id="UP000253099"/>
    </source>
</evidence>
<feature type="transmembrane region" description="Helical" evidence="1">
    <location>
        <begin position="85"/>
        <end position="106"/>
    </location>
</feature>
<gene>
    <name evidence="2" type="ORF">ALNOE001_20000</name>
</gene>